<dbReference type="Proteomes" id="UP000267585">
    <property type="component" value="Unassembled WGS sequence"/>
</dbReference>
<dbReference type="InterPro" id="IPR023459">
    <property type="entry name" value="Tscrpt_elong_fac_GreA/B_fam"/>
</dbReference>
<keyword evidence="3" id="KW-1185">Reference proteome</keyword>
<proteinExistence type="predicted"/>
<dbReference type="InterPro" id="IPR001437">
    <property type="entry name" value="Tscrpt_elong_fac_GreA/B_C"/>
</dbReference>
<comment type="caution">
    <text evidence="2">The sequence shown here is derived from an EMBL/GenBank/DDBJ whole genome shotgun (WGS) entry which is preliminary data.</text>
</comment>
<dbReference type="Pfam" id="PF01272">
    <property type="entry name" value="GreA_GreB"/>
    <property type="match status" value="1"/>
</dbReference>
<keyword evidence="2" id="KW-0251">Elongation factor</keyword>
<organism evidence="2 3">
    <name type="scientific">Arenibacter aquaticus</name>
    <dbReference type="NCBI Taxonomy" id="2489054"/>
    <lineage>
        <taxon>Bacteria</taxon>
        <taxon>Pseudomonadati</taxon>
        <taxon>Bacteroidota</taxon>
        <taxon>Flavobacteriia</taxon>
        <taxon>Flavobacteriales</taxon>
        <taxon>Flavobacteriaceae</taxon>
        <taxon>Arenibacter</taxon>
    </lineage>
</organism>
<name>A0A3S0IK95_9FLAO</name>
<dbReference type="GO" id="GO:0003677">
    <property type="term" value="F:DNA binding"/>
    <property type="evidence" value="ECO:0007669"/>
    <property type="project" value="InterPro"/>
</dbReference>
<dbReference type="GO" id="GO:0003746">
    <property type="term" value="F:translation elongation factor activity"/>
    <property type="evidence" value="ECO:0007669"/>
    <property type="project" value="UniProtKB-KW"/>
</dbReference>
<dbReference type="OrthoDB" id="192847at2"/>
<dbReference type="PANTHER" id="PTHR30437:SF5">
    <property type="entry name" value="REGULATOR OF NUCLEOSIDE DIPHOSPHATE KINASE"/>
    <property type="match status" value="1"/>
</dbReference>
<evidence type="ECO:0000313" key="2">
    <source>
        <dbReference type="EMBL" id="RTE52080.1"/>
    </source>
</evidence>
<evidence type="ECO:0000259" key="1">
    <source>
        <dbReference type="Pfam" id="PF01272"/>
    </source>
</evidence>
<dbReference type="SUPFAM" id="SSF54534">
    <property type="entry name" value="FKBP-like"/>
    <property type="match status" value="1"/>
</dbReference>
<accession>A0A3S0IK95</accession>
<reference evidence="2 3" key="1">
    <citation type="submission" date="2018-11" db="EMBL/GenBank/DDBJ databases">
        <title>Arenibacter aquaticus sp.nov., a marine bacterium isolated from surface seawater in the South China Sea.</title>
        <authorList>
            <person name="Guo J."/>
            <person name="Sun J."/>
        </authorList>
    </citation>
    <scope>NUCLEOTIDE SEQUENCE [LARGE SCALE GENOMIC DNA]</scope>
    <source>
        <strain evidence="2 3">GUO666</strain>
    </source>
</reference>
<dbReference type="AlphaFoldDB" id="A0A3S0IK95"/>
<keyword evidence="2" id="KW-0648">Protein biosynthesis</keyword>
<dbReference type="PANTHER" id="PTHR30437">
    <property type="entry name" value="TRANSCRIPTION ELONGATION FACTOR GREA"/>
    <property type="match status" value="1"/>
</dbReference>
<sequence>MKYGNLVLEKKEFVLLKQLVNVSGFYTDNTYKNSIKKLTEELKSAIVYSEEEMPKDVIRFNSMVTISAGNGWSKTFQLVIPSLGDFKNSKISILTPMGAAVMGYAKGDDIIWEFRNGEQTLQVSNVEQQHNTINSDILL</sequence>
<dbReference type="GO" id="GO:0070063">
    <property type="term" value="F:RNA polymerase binding"/>
    <property type="evidence" value="ECO:0007669"/>
    <property type="project" value="InterPro"/>
</dbReference>
<dbReference type="GO" id="GO:0032784">
    <property type="term" value="P:regulation of DNA-templated transcription elongation"/>
    <property type="evidence" value="ECO:0007669"/>
    <property type="project" value="InterPro"/>
</dbReference>
<evidence type="ECO:0000313" key="3">
    <source>
        <dbReference type="Proteomes" id="UP000267585"/>
    </source>
</evidence>
<dbReference type="GO" id="GO:0006354">
    <property type="term" value="P:DNA-templated transcription elongation"/>
    <property type="evidence" value="ECO:0007669"/>
    <property type="project" value="TreeGrafter"/>
</dbReference>
<dbReference type="EMBL" id="RQPJ01000021">
    <property type="protein sequence ID" value="RTE52080.1"/>
    <property type="molecule type" value="Genomic_DNA"/>
</dbReference>
<protein>
    <submittedName>
        <fullName evidence="2">Transcription elongation factor GreAB</fullName>
    </submittedName>
</protein>
<dbReference type="InterPro" id="IPR036953">
    <property type="entry name" value="GreA/GreB_C_sf"/>
</dbReference>
<gene>
    <name evidence="2" type="ORF">EHW67_17950</name>
</gene>
<dbReference type="Gene3D" id="3.10.50.30">
    <property type="entry name" value="Transcription elongation factor, GreA/GreB, C-terminal domain"/>
    <property type="match status" value="1"/>
</dbReference>
<feature type="domain" description="Transcription elongation factor GreA/GreB C-terminal" evidence="1">
    <location>
        <begin position="54"/>
        <end position="127"/>
    </location>
</feature>
<dbReference type="RefSeq" id="WP_126163765.1">
    <property type="nucleotide sequence ID" value="NZ_RQPJ01000021.1"/>
</dbReference>